<proteinExistence type="predicted"/>
<dbReference type="Proteomes" id="UP000186601">
    <property type="component" value="Unassembled WGS sequence"/>
</dbReference>
<evidence type="ECO:0000313" key="2">
    <source>
        <dbReference type="Proteomes" id="UP000186601"/>
    </source>
</evidence>
<dbReference type="AlphaFoldDB" id="A0A2R6NEK7"/>
<protein>
    <submittedName>
        <fullName evidence="1">Uncharacterized protein</fullName>
    </submittedName>
</protein>
<reference evidence="1 2" key="1">
    <citation type="submission" date="2018-02" db="EMBL/GenBank/DDBJ databases">
        <title>Genome sequence of the basidiomycete white-rot fungus Phlebia centrifuga.</title>
        <authorList>
            <person name="Granchi Z."/>
            <person name="Peng M."/>
            <person name="de Vries R.P."/>
            <person name="Hilden K."/>
            <person name="Makela M.R."/>
            <person name="Grigoriev I."/>
            <person name="Riley R."/>
        </authorList>
    </citation>
    <scope>NUCLEOTIDE SEQUENCE [LARGE SCALE GENOMIC DNA]</scope>
    <source>
        <strain evidence="1 2">FBCC195</strain>
    </source>
</reference>
<gene>
    <name evidence="1" type="ORF">PHLCEN_2v13623</name>
</gene>
<evidence type="ECO:0000313" key="1">
    <source>
        <dbReference type="EMBL" id="PSR70472.1"/>
    </source>
</evidence>
<sequence length="62" mass="6986">MFGACSIAPSISLMIGQTWADVIFWGLADALTWLIHSAQNWMKRDADNIRQLEAMRYDARGA</sequence>
<keyword evidence="2" id="KW-1185">Reference proteome</keyword>
<accession>A0A2R6NEK7</accession>
<dbReference type="EMBL" id="MLYV02001350">
    <property type="protein sequence ID" value="PSR70472.1"/>
    <property type="molecule type" value="Genomic_DNA"/>
</dbReference>
<comment type="caution">
    <text evidence="1">The sequence shown here is derived from an EMBL/GenBank/DDBJ whole genome shotgun (WGS) entry which is preliminary data.</text>
</comment>
<name>A0A2R6NEK7_9APHY</name>
<organism evidence="1 2">
    <name type="scientific">Hermanssonia centrifuga</name>
    <dbReference type="NCBI Taxonomy" id="98765"/>
    <lineage>
        <taxon>Eukaryota</taxon>
        <taxon>Fungi</taxon>
        <taxon>Dikarya</taxon>
        <taxon>Basidiomycota</taxon>
        <taxon>Agaricomycotina</taxon>
        <taxon>Agaricomycetes</taxon>
        <taxon>Polyporales</taxon>
        <taxon>Meruliaceae</taxon>
        <taxon>Hermanssonia</taxon>
    </lineage>
</organism>
<dbReference type="OrthoDB" id="3358048at2759"/>